<dbReference type="Proteomes" id="UP000828048">
    <property type="component" value="Chromosome 11"/>
</dbReference>
<sequence length="276" mass="31088">MWSAVLPLPYFPPNIALNNPTNSNSMSTTFSNRLKPDGYRFNKKFVKANFKPAVCARCSSATHGGSSSSAGGEDPPQQDQEPQDQQNEGFWKKWWRENSAEISSVLAELGFWSVLIYVLIDWDNPASFANILSCLGMMAYKKLIGDDALRPLRVEDAAALALVIDRGLRTLALVIDRGLRRIQKHFNFPSPDYAFALVSASQPIDIRVFSFVLRKSDGRSDYLEEVHVYLKLSTLAFVCMWYIMLAPNSLHQVRNRETKEMDGGNTNYLNRAIPIS</sequence>
<keyword evidence="2" id="KW-1185">Reference proteome</keyword>
<gene>
    <name evidence="1" type="ORF">Vadar_021091</name>
</gene>
<organism evidence="1 2">
    <name type="scientific">Vaccinium darrowii</name>
    <dbReference type="NCBI Taxonomy" id="229202"/>
    <lineage>
        <taxon>Eukaryota</taxon>
        <taxon>Viridiplantae</taxon>
        <taxon>Streptophyta</taxon>
        <taxon>Embryophyta</taxon>
        <taxon>Tracheophyta</taxon>
        <taxon>Spermatophyta</taxon>
        <taxon>Magnoliopsida</taxon>
        <taxon>eudicotyledons</taxon>
        <taxon>Gunneridae</taxon>
        <taxon>Pentapetalae</taxon>
        <taxon>asterids</taxon>
        <taxon>Ericales</taxon>
        <taxon>Ericaceae</taxon>
        <taxon>Vaccinioideae</taxon>
        <taxon>Vaccinieae</taxon>
        <taxon>Vaccinium</taxon>
    </lineage>
</organism>
<protein>
    <submittedName>
        <fullName evidence="1">Uncharacterized protein</fullName>
    </submittedName>
</protein>
<proteinExistence type="predicted"/>
<evidence type="ECO:0000313" key="1">
    <source>
        <dbReference type="EMBL" id="KAH7855087.1"/>
    </source>
</evidence>
<reference evidence="1 2" key="1">
    <citation type="journal article" date="2021" name="Hortic Res">
        <title>High-quality reference genome and annotation aids understanding of berry development for evergreen blueberry (Vaccinium darrowii).</title>
        <authorList>
            <person name="Yu J."/>
            <person name="Hulse-Kemp A.M."/>
            <person name="Babiker E."/>
            <person name="Staton M."/>
        </authorList>
    </citation>
    <scope>NUCLEOTIDE SEQUENCE [LARGE SCALE GENOMIC DNA]</scope>
    <source>
        <strain evidence="2">cv. NJ 8807/NJ 8810</strain>
        <tissue evidence="1">Young leaf</tissue>
    </source>
</reference>
<accession>A0ACB7YPN2</accession>
<name>A0ACB7YPN2_9ERIC</name>
<comment type="caution">
    <text evidence="1">The sequence shown here is derived from an EMBL/GenBank/DDBJ whole genome shotgun (WGS) entry which is preliminary data.</text>
</comment>
<evidence type="ECO:0000313" key="2">
    <source>
        <dbReference type="Proteomes" id="UP000828048"/>
    </source>
</evidence>
<dbReference type="EMBL" id="CM037161">
    <property type="protein sequence ID" value="KAH7855087.1"/>
    <property type="molecule type" value="Genomic_DNA"/>
</dbReference>